<evidence type="ECO:0000313" key="2">
    <source>
        <dbReference type="EnsemblMetazoa" id="Aqu2.1.00877_001"/>
    </source>
</evidence>
<dbReference type="SUPFAM" id="SSF47986">
    <property type="entry name" value="DEATH domain"/>
    <property type="match status" value="1"/>
</dbReference>
<dbReference type="AlphaFoldDB" id="A0A1X7SFM1"/>
<dbReference type="Proteomes" id="UP000007879">
    <property type="component" value="Unassembled WGS sequence"/>
</dbReference>
<reference evidence="2" key="2">
    <citation type="submission" date="2017-05" db="UniProtKB">
        <authorList>
            <consortium name="EnsemblMetazoa"/>
        </authorList>
    </citation>
    <scope>IDENTIFICATION</scope>
</reference>
<reference evidence="3" key="1">
    <citation type="journal article" date="2010" name="Nature">
        <title>The Amphimedon queenslandica genome and the evolution of animal complexity.</title>
        <authorList>
            <person name="Srivastava M."/>
            <person name="Simakov O."/>
            <person name="Chapman J."/>
            <person name="Fahey B."/>
            <person name="Gauthier M.E."/>
            <person name="Mitros T."/>
            <person name="Richards G.S."/>
            <person name="Conaco C."/>
            <person name="Dacre M."/>
            <person name="Hellsten U."/>
            <person name="Larroux C."/>
            <person name="Putnam N.H."/>
            <person name="Stanke M."/>
            <person name="Adamska M."/>
            <person name="Darling A."/>
            <person name="Degnan S.M."/>
            <person name="Oakley T.H."/>
            <person name="Plachetzki D.C."/>
            <person name="Zhai Y."/>
            <person name="Adamski M."/>
            <person name="Calcino A."/>
            <person name="Cummins S.F."/>
            <person name="Goodstein D.M."/>
            <person name="Harris C."/>
            <person name="Jackson D.J."/>
            <person name="Leys S.P."/>
            <person name="Shu S."/>
            <person name="Woodcroft B.J."/>
            <person name="Vervoort M."/>
            <person name="Kosik K.S."/>
            <person name="Manning G."/>
            <person name="Degnan B.M."/>
            <person name="Rokhsar D.S."/>
        </authorList>
    </citation>
    <scope>NUCLEOTIDE SEQUENCE [LARGE SCALE GENOMIC DNA]</scope>
</reference>
<protein>
    <recommendedName>
        <fullName evidence="4">Death domain-containing protein</fullName>
    </recommendedName>
</protein>
<proteinExistence type="predicted"/>
<gene>
    <name evidence="2" type="primary">109593387</name>
</gene>
<dbReference type="Gene3D" id="1.10.533.10">
    <property type="entry name" value="Death Domain, Fas"/>
    <property type="match status" value="1"/>
</dbReference>
<organism evidence="2">
    <name type="scientific">Amphimedon queenslandica</name>
    <name type="common">Sponge</name>
    <dbReference type="NCBI Taxonomy" id="400682"/>
    <lineage>
        <taxon>Eukaryota</taxon>
        <taxon>Metazoa</taxon>
        <taxon>Porifera</taxon>
        <taxon>Demospongiae</taxon>
        <taxon>Heteroscleromorpha</taxon>
        <taxon>Haplosclerida</taxon>
        <taxon>Niphatidae</taxon>
        <taxon>Amphimedon</taxon>
    </lineage>
</organism>
<accession>A0A1X7SFM1</accession>
<feature type="region of interest" description="Disordered" evidence="1">
    <location>
        <begin position="1"/>
        <end position="23"/>
    </location>
</feature>
<dbReference type="EnsemblMetazoa" id="Aqu2.1.00877_001">
    <property type="protein sequence ID" value="Aqu2.1.00877_001"/>
    <property type="gene ID" value="Aqu2.1.00877"/>
</dbReference>
<name>A0A1X7SFM1_AMPQE</name>
<dbReference type="InParanoid" id="A0A1X7SFM1"/>
<evidence type="ECO:0000256" key="1">
    <source>
        <dbReference type="SAM" id="MobiDB-lite"/>
    </source>
</evidence>
<dbReference type="EnsemblMetazoa" id="XM_020008486.1">
    <property type="protein sequence ID" value="XP_019864045.1"/>
    <property type="gene ID" value="LOC109593387"/>
</dbReference>
<evidence type="ECO:0008006" key="4">
    <source>
        <dbReference type="Google" id="ProtNLM"/>
    </source>
</evidence>
<keyword evidence="3" id="KW-1185">Reference proteome</keyword>
<dbReference type="CDD" id="cd01670">
    <property type="entry name" value="Death"/>
    <property type="match status" value="1"/>
</dbReference>
<evidence type="ECO:0000313" key="3">
    <source>
        <dbReference type="Proteomes" id="UP000007879"/>
    </source>
</evidence>
<dbReference type="InterPro" id="IPR011029">
    <property type="entry name" value="DEATH-like_dom_sf"/>
</dbReference>
<dbReference type="KEGG" id="aqu:109593387"/>
<sequence length="289" mass="32031">MSASLVPTDLVSGPSPETTTDSQNQLQITDLAEVLQLLRRHGYSGVSYHTLSLYLGLFPNTIRVIEADHRGDTERCLSECFTKWLGKADDVQKKGGPTIYSLVSALRRIGGENGVADGIDMEKHPACKILACHSAQQSVIAAALPQLVIVLYLTKLIKEMILPTNVQGENLLIQIKEAVCNDYQKLEAFAVILCKVKATIEIGNSLLKEYSEVFCSDDLVVMNDDNGLKIYLPQSMTAQFTTMRLKFGQTFLKVEKCIKEKSPAHKDIKNILSYYSEDLESQIAHCEST</sequence>